<evidence type="ECO:0000256" key="1">
    <source>
        <dbReference type="SAM" id="Coils"/>
    </source>
</evidence>
<evidence type="ECO:0000313" key="3">
    <source>
        <dbReference type="EMBL" id="VDP05507.1"/>
    </source>
</evidence>
<keyword evidence="2" id="KW-1133">Transmembrane helix</keyword>
<keyword evidence="2" id="KW-0472">Membrane</keyword>
<dbReference type="Proteomes" id="UP000279833">
    <property type="component" value="Unassembled WGS sequence"/>
</dbReference>
<reference evidence="3 4" key="2">
    <citation type="submission" date="2018-11" db="EMBL/GenBank/DDBJ databases">
        <authorList>
            <consortium name="Pathogen Informatics"/>
        </authorList>
    </citation>
    <scope>NUCLEOTIDE SEQUENCE [LARGE SCALE GENOMIC DNA]</scope>
    <source>
        <strain evidence="3">Dakar</strain>
        <strain evidence="4">Dakar, Senegal</strain>
    </source>
</reference>
<dbReference type="AlphaFoldDB" id="A0A183JV50"/>
<accession>A0A183JV50</accession>
<organism evidence="5">
    <name type="scientific">Schistosoma curassoni</name>
    <dbReference type="NCBI Taxonomy" id="6186"/>
    <lineage>
        <taxon>Eukaryota</taxon>
        <taxon>Metazoa</taxon>
        <taxon>Spiralia</taxon>
        <taxon>Lophotrochozoa</taxon>
        <taxon>Platyhelminthes</taxon>
        <taxon>Trematoda</taxon>
        <taxon>Digenea</taxon>
        <taxon>Strigeidida</taxon>
        <taxon>Schistosomatoidea</taxon>
        <taxon>Schistosomatidae</taxon>
        <taxon>Schistosoma</taxon>
    </lineage>
</organism>
<keyword evidence="1" id="KW-0175">Coiled coil</keyword>
<feature type="transmembrane region" description="Helical" evidence="2">
    <location>
        <begin position="66"/>
        <end position="89"/>
    </location>
</feature>
<name>A0A183JV50_9TREM</name>
<keyword evidence="4" id="KW-1185">Reference proteome</keyword>
<feature type="coiled-coil region" evidence="1">
    <location>
        <begin position="1"/>
        <end position="42"/>
    </location>
</feature>
<keyword evidence="2" id="KW-0812">Transmembrane</keyword>
<dbReference type="EMBL" id="UZAK01015473">
    <property type="protein sequence ID" value="VDP05507.1"/>
    <property type="molecule type" value="Genomic_DNA"/>
</dbReference>
<protein>
    <submittedName>
        <fullName evidence="5">CEP209_CC5 domain-containing protein</fullName>
    </submittedName>
</protein>
<reference evidence="5" key="1">
    <citation type="submission" date="2016-06" db="UniProtKB">
        <authorList>
            <consortium name="WormBaseParasite"/>
        </authorList>
    </citation>
    <scope>IDENTIFICATION</scope>
</reference>
<evidence type="ECO:0000313" key="4">
    <source>
        <dbReference type="Proteomes" id="UP000279833"/>
    </source>
</evidence>
<dbReference type="WBParaSite" id="SCUD_0000659301-mRNA-1">
    <property type="protein sequence ID" value="SCUD_0000659301-mRNA-1"/>
    <property type="gene ID" value="SCUD_0000659301"/>
</dbReference>
<evidence type="ECO:0000313" key="5">
    <source>
        <dbReference type="WBParaSite" id="SCUD_0000659301-mRNA-1"/>
    </source>
</evidence>
<gene>
    <name evidence="3" type="ORF">SCUD_LOCUS6593</name>
</gene>
<proteinExistence type="predicted"/>
<sequence>VERLKEKVRHLESIVQNQEKQLNELELENSRLVKELDQREIQWEQREAELECAIEKNTISNVCGQTVFLCSVVLAFLTLRNILILIMWLQLTNDPLNNKNIHFVSELDLFDFIKKIRLKVDFYIHRNLPNNLFKVMRMTTGRKTNNCSNL</sequence>
<evidence type="ECO:0000256" key="2">
    <source>
        <dbReference type="SAM" id="Phobius"/>
    </source>
</evidence>
<dbReference type="STRING" id="6186.A0A183JV50"/>